<dbReference type="Pfam" id="PF01261">
    <property type="entry name" value="AP_endonuc_2"/>
    <property type="match status" value="1"/>
</dbReference>
<protein>
    <submittedName>
        <fullName evidence="3">Xylose isomerase-like enzyme</fullName>
    </submittedName>
</protein>
<evidence type="ECO:0000259" key="2">
    <source>
        <dbReference type="Pfam" id="PF01261"/>
    </source>
</evidence>
<evidence type="ECO:0000313" key="4">
    <source>
        <dbReference type="Proteomes" id="UP000095210"/>
    </source>
</evidence>
<sequence length="331" mass="34437">MTAQRPAPPVGNRIAAAGGVVAGVVHPTSAAEGAFGSRAPSADCLVGMVDWRIRESGPAAVRRSARLGVDGIQLDLGGPGTGPRLDAPGRLDAVREIAESTGVRLLAVCANRLNDIGLTARAGSRDAARVQRVLDRLLDAAHFLGAPLVIVPGFRRSAIGGPEHFARTAAVLREAARAAEARNLLLGSMNRLDARWSTLLAKAVGSAAFRLMLNPANVTASGTCPVDFVGETAGLLADQVALKEVPPDVRAGPEPGSVTDRLDDTLDALRAQRVPVRALVSETDHRDGDPIRLAHDLDRLRRRARLFTAAPSPRTTPGGGAVHPSSSQADG</sequence>
<feature type="region of interest" description="Disordered" evidence="1">
    <location>
        <begin position="307"/>
        <end position="331"/>
    </location>
</feature>
<dbReference type="GO" id="GO:0016853">
    <property type="term" value="F:isomerase activity"/>
    <property type="evidence" value="ECO:0007669"/>
    <property type="project" value="UniProtKB-KW"/>
</dbReference>
<gene>
    <name evidence="3" type="ORF">TL08_17640</name>
</gene>
<proteinExistence type="predicted"/>
<dbReference type="KEGG" id="ahm:TL08_17640"/>
<dbReference type="Gene3D" id="3.20.20.150">
    <property type="entry name" value="Divalent-metal-dependent TIM barrel enzymes"/>
    <property type="match status" value="1"/>
</dbReference>
<accession>A0AAC9HS07</accession>
<dbReference type="SUPFAM" id="SSF51658">
    <property type="entry name" value="Xylose isomerase-like"/>
    <property type="match status" value="1"/>
</dbReference>
<evidence type="ECO:0000313" key="3">
    <source>
        <dbReference type="EMBL" id="AOS64328.1"/>
    </source>
</evidence>
<organism evidence="3 4">
    <name type="scientific">Actinoalloteichus hymeniacidonis</name>
    <dbReference type="NCBI Taxonomy" id="340345"/>
    <lineage>
        <taxon>Bacteria</taxon>
        <taxon>Bacillati</taxon>
        <taxon>Actinomycetota</taxon>
        <taxon>Actinomycetes</taxon>
        <taxon>Pseudonocardiales</taxon>
        <taxon>Pseudonocardiaceae</taxon>
        <taxon>Actinoalloteichus</taxon>
    </lineage>
</organism>
<dbReference type="EMBL" id="CP014859">
    <property type="protein sequence ID" value="AOS64328.1"/>
    <property type="molecule type" value="Genomic_DNA"/>
</dbReference>
<reference evidence="4" key="1">
    <citation type="submission" date="2016-03" db="EMBL/GenBank/DDBJ databases">
        <title>Complete genome sequence of the type strain Actinoalloteichus hymeniacidonis DSM 45092.</title>
        <authorList>
            <person name="Schaffert L."/>
            <person name="Albersmeier A."/>
            <person name="Winkler A."/>
            <person name="Kalinowski J."/>
            <person name="Zotchev S."/>
            <person name="Ruckert C."/>
        </authorList>
    </citation>
    <scope>NUCLEOTIDE SEQUENCE [LARGE SCALE GENOMIC DNA]</scope>
    <source>
        <strain evidence="4">HPA177(T) (DSM 45092(T))</strain>
    </source>
</reference>
<dbReference type="InterPro" id="IPR013022">
    <property type="entry name" value="Xyl_isomerase-like_TIM-brl"/>
</dbReference>
<dbReference type="InterPro" id="IPR036237">
    <property type="entry name" value="Xyl_isomerase-like_sf"/>
</dbReference>
<keyword evidence="4" id="KW-1185">Reference proteome</keyword>
<keyword evidence="3" id="KW-0413">Isomerase</keyword>
<dbReference type="Proteomes" id="UP000095210">
    <property type="component" value="Chromosome"/>
</dbReference>
<feature type="domain" description="Xylose isomerase-like TIM barrel" evidence="2">
    <location>
        <begin position="62"/>
        <end position="219"/>
    </location>
</feature>
<evidence type="ECO:0000256" key="1">
    <source>
        <dbReference type="SAM" id="MobiDB-lite"/>
    </source>
</evidence>
<name>A0AAC9HS07_9PSEU</name>
<dbReference type="RefSeq" id="WP_069850515.1">
    <property type="nucleotide sequence ID" value="NZ_CP014859.1"/>
</dbReference>
<dbReference type="AlphaFoldDB" id="A0AAC9HS07"/>